<dbReference type="InterPro" id="IPR001680">
    <property type="entry name" value="WD40_rpt"/>
</dbReference>
<dbReference type="SMART" id="SM00320">
    <property type="entry name" value="WD40"/>
    <property type="match status" value="3"/>
</dbReference>
<dbReference type="Pfam" id="PF00400">
    <property type="entry name" value="WD40"/>
    <property type="match status" value="1"/>
</dbReference>
<dbReference type="PANTHER" id="PTHR11024">
    <property type="entry name" value="NUCLEAR PORE COMPLEX PROTEIN SEC13 / SEH1 FAMILY MEMBER"/>
    <property type="match status" value="1"/>
</dbReference>
<keyword evidence="5" id="KW-0677">Repeat</keyword>
<dbReference type="Gene3D" id="2.130.10.10">
    <property type="entry name" value="YVTN repeat-like/Quinoprotein amine dehydrogenase"/>
    <property type="match status" value="1"/>
</dbReference>
<dbReference type="InterPro" id="IPR036322">
    <property type="entry name" value="WD40_repeat_dom_sf"/>
</dbReference>
<keyword evidence="6" id="KW-0653">Protein transport</keyword>
<evidence type="ECO:0000256" key="6">
    <source>
        <dbReference type="ARBA" id="ARBA00022927"/>
    </source>
</evidence>
<evidence type="ECO:0000256" key="7">
    <source>
        <dbReference type="ARBA" id="ARBA00023242"/>
    </source>
</evidence>
<evidence type="ECO:0000313" key="10">
    <source>
        <dbReference type="Proteomes" id="UP001497392"/>
    </source>
</evidence>
<evidence type="ECO:0000256" key="1">
    <source>
        <dbReference type="ARBA" id="ARBA00004259"/>
    </source>
</evidence>
<keyword evidence="10" id="KW-1185">Reference proteome</keyword>
<dbReference type="Proteomes" id="UP001497392">
    <property type="component" value="Unassembled WGS sequence"/>
</dbReference>
<gene>
    <name evidence="9" type="primary">g12232</name>
    <name evidence="9" type="ORF">VP750_LOCUS10899</name>
</gene>
<proteinExistence type="inferred from homology"/>
<reference evidence="9 10" key="1">
    <citation type="submission" date="2024-06" db="EMBL/GenBank/DDBJ databases">
        <authorList>
            <person name="Kraege A."/>
            <person name="Thomma B."/>
        </authorList>
    </citation>
    <scope>NUCLEOTIDE SEQUENCE [LARGE SCALE GENOMIC DNA]</scope>
</reference>
<dbReference type="PANTHER" id="PTHR11024:SF3">
    <property type="entry name" value="NUCLEOPORIN SEH1"/>
    <property type="match status" value="1"/>
</dbReference>
<accession>A0ABP1GE48</accession>
<evidence type="ECO:0000256" key="4">
    <source>
        <dbReference type="ARBA" id="ARBA00022574"/>
    </source>
</evidence>
<name>A0ABP1GE48_9CHLO</name>
<dbReference type="PROSITE" id="PS50082">
    <property type="entry name" value="WD_REPEATS_2"/>
    <property type="match status" value="1"/>
</dbReference>
<comment type="caution">
    <text evidence="9">The sequence shown here is derived from an EMBL/GenBank/DDBJ whole genome shotgun (WGS) entry which is preliminary data.</text>
</comment>
<keyword evidence="7" id="KW-0539">Nucleus</keyword>
<comment type="subcellular location">
    <subcellularLocation>
        <location evidence="1">Nucleus envelope</location>
    </subcellularLocation>
</comment>
<evidence type="ECO:0000256" key="3">
    <source>
        <dbReference type="ARBA" id="ARBA00022448"/>
    </source>
</evidence>
<keyword evidence="4 8" id="KW-0853">WD repeat</keyword>
<keyword evidence="3" id="KW-0813">Transport</keyword>
<evidence type="ECO:0000256" key="8">
    <source>
        <dbReference type="PROSITE-ProRule" id="PRU00221"/>
    </source>
</evidence>
<comment type="similarity">
    <text evidence="2">Belongs to the WD repeat SEC13 family.</text>
</comment>
<sequence>MATLAINGFVSVFAPEDSEQQWELLCQTQLQESTPIQGCWAHTDFGALLAVLTDRGEIVFFEEASQSSAIALRKQALLLHEGCQAISFGPKEHGLQLASGCSKGHIRIYEAEVSKGGREWVLQHAFEVSSLGGCTAMCWRPHTARLPPLILLGMQRGAKVYSYVSRHRSWEEVARFAEGTITDVAWATPAAGQAPEHVATASGSTVSVWKLAGPADRLQVTNAADLQHAAKVCQIEWNANGTWLAVATEDGRMSLWRQNLLGSWKLVSTSTCVDPGSLAMVD</sequence>
<dbReference type="InterPro" id="IPR015943">
    <property type="entry name" value="WD40/YVTN_repeat-like_dom_sf"/>
</dbReference>
<dbReference type="SUPFAM" id="SSF50978">
    <property type="entry name" value="WD40 repeat-like"/>
    <property type="match status" value="1"/>
</dbReference>
<protein>
    <submittedName>
        <fullName evidence="9">G12232 protein</fullName>
    </submittedName>
</protein>
<evidence type="ECO:0000313" key="9">
    <source>
        <dbReference type="EMBL" id="CAL5228993.1"/>
    </source>
</evidence>
<dbReference type="EMBL" id="CAXHTA020000019">
    <property type="protein sequence ID" value="CAL5228993.1"/>
    <property type="molecule type" value="Genomic_DNA"/>
</dbReference>
<organism evidence="9 10">
    <name type="scientific">Coccomyxa viridis</name>
    <dbReference type="NCBI Taxonomy" id="1274662"/>
    <lineage>
        <taxon>Eukaryota</taxon>
        <taxon>Viridiplantae</taxon>
        <taxon>Chlorophyta</taxon>
        <taxon>core chlorophytes</taxon>
        <taxon>Trebouxiophyceae</taxon>
        <taxon>Trebouxiophyceae incertae sedis</taxon>
        <taxon>Coccomyxaceae</taxon>
        <taxon>Coccomyxa</taxon>
    </lineage>
</organism>
<dbReference type="InterPro" id="IPR037363">
    <property type="entry name" value="Sec13/Seh1_fam"/>
</dbReference>
<feature type="repeat" description="WD" evidence="8">
    <location>
        <begin position="225"/>
        <end position="256"/>
    </location>
</feature>
<evidence type="ECO:0000256" key="5">
    <source>
        <dbReference type="ARBA" id="ARBA00022737"/>
    </source>
</evidence>
<evidence type="ECO:0000256" key="2">
    <source>
        <dbReference type="ARBA" id="ARBA00010102"/>
    </source>
</evidence>